<evidence type="ECO:0000313" key="1">
    <source>
        <dbReference type="EMBL" id="SEQ23151.1"/>
    </source>
</evidence>
<name>A0A1H9EBS4_9BACI</name>
<keyword evidence="2" id="KW-1185">Reference proteome</keyword>
<dbReference type="RefSeq" id="WP_092503961.1">
    <property type="nucleotide sequence ID" value="NZ_FOEH01000002.1"/>
</dbReference>
<sequence>MEMNKNAEKVKSLGNIKIVLESDYVNGSEDNFEMFFYFNNQDEIRITTINSKDNSQHDFALTKEEYQFLKEQFDKHFNS</sequence>
<organism evidence="1 2">
    <name type="scientific">Virgibacillus subterraneus</name>
    <dbReference type="NCBI Taxonomy" id="621109"/>
    <lineage>
        <taxon>Bacteria</taxon>
        <taxon>Bacillati</taxon>
        <taxon>Bacillota</taxon>
        <taxon>Bacilli</taxon>
        <taxon>Bacillales</taxon>
        <taxon>Bacillaceae</taxon>
        <taxon>Virgibacillus</taxon>
    </lineage>
</organism>
<reference evidence="1 2" key="1">
    <citation type="submission" date="2016-10" db="EMBL/GenBank/DDBJ databases">
        <authorList>
            <person name="Varghese N."/>
            <person name="Submissions S."/>
        </authorList>
    </citation>
    <scope>NUCLEOTIDE SEQUENCE [LARGE SCALE GENOMIC DNA]</scope>
    <source>
        <strain evidence="1 2">CGMCC 1.7734</strain>
    </source>
</reference>
<gene>
    <name evidence="1" type="ORF">SAMN05216232_1974</name>
</gene>
<accession>A0A1H9EBS4</accession>
<evidence type="ECO:0008006" key="3">
    <source>
        <dbReference type="Google" id="ProtNLM"/>
    </source>
</evidence>
<proteinExistence type="predicted"/>
<protein>
    <recommendedName>
        <fullName evidence="3">DUF1292 domain-containing protein</fullName>
    </recommendedName>
</protein>
<dbReference type="EMBL" id="FOEH01000002">
    <property type="protein sequence ID" value="SEQ23151.1"/>
    <property type="molecule type" value="Genomic_DNA"/>
</dbReference>
<dbReference type="Proteomes" id="UP000198733">
    <property type="component" value="Unassembled WGS sequence"/>
</dbReference>
<evidence type="ECO:0000313" key="2">
    <source>
        <dbReference type="Proteomes" id="UP000198733"/>
    </source>
</evidence>
<comment type="caution">
    <text evidence="1">The sequence shown here is derived from an EMBL/GenBank/DDBJ whole genome shotgun (WGS) entry which is preliminary data.</text>
</comment>